<feature type="domain" description="GTP cyclohydrolase II" evidence="4">
    <location>
        <begin position="12"/>
        <end position="87"/>
    </location>
</feature>
<keyword evidence="2" id="KW-0686">Riboflavin biosynthesis</keyword>
<protein>
    <recommendedName>
        <fullName evidence="4">GTP cyclohydrolase II domain-containing protein</fullName>
    </recommendedName>
</protein>
<dbReference type="GO" id="GO:0009231">
    <property type="term" value="P:riboflavin biosynthetic process"/>
    <property type="evidence" value="ECO:0007669"/>
    <property type="project" value="UniProtKB-KW"/>
</dbReference>
<organism evidence="5">
    <name type="scientific">marine metagenome</name>
    <dbReference type="NCBI Taxonomy" id="408172"/>
    <lineage>
        <taxon>unclassified sequences</taxon>
        <taxon>metagenomes</taxon>
        <taxon>ecological metagenomes</taxon>
    </lineage>
</organism>
<dbReference type="Gene3D" id="3.40.50.10990">
    <property type="entry name" value="GTP cyclohydrolase II"/>
    <property type="match status" value="1"/>
</dbReference>
<dbReference type="GO" id="GO:0046872">
    <property type="term" value="F:metal ion binding"/>
    <property type="evidence" value="ECO:0007669"/>
    <property type="project" value="UniProtKB-KW"/>
</dbReference>
<dbReference type="AlphaFoldDB" id="A0A382NW50"/>
<dbReference type="GO" id="GO:0005829">
    <property type="term" value="C:cytosol"/>
    <property type="evidence" value="ECO:0007669"/>
    <property type="project" value="TreeGrafter"/>
</dbReference>
<sequence>MQKDIIKFIEVSELPNEIANFKVHAFTENQSNTDHLAITFGDINSENSVLTRIHSQCITGESFFSLRCDCRFQLTESLRLIANKGCG</sequence>
<dbReference type="PANTHER" id="PTHR21327:SF18">
    <property type="entry name" value="3,4-DIHYDROXY-2-BUTANONE 4-PHOSPHATE SYNTHASE"/>
    <property type="match status" value="1"/>
</dbReference>
<evidence type="ECO:0000259" key="4">
    <source>
        <dbReference type="Pfam" id="PF00925"/>
    </source>
</evidence>
<dbReference type="GO" id="GO:0003935">
    <property type="term" value="F:GTP cyclohydrolase II activity"/>
    <property type="evidence" value="ECO:0007669"/>
    <property type="project" value="TreeGrafter"/>
</dbReference>
<evidence type="ECO:0000256" key="1">
    <source>
        <dbReference type="ARBA" id="ARBA00005104"/>
    </source>
</evidence>
<dbReference type="PANTHER" id="PTHR21327">
    <property type="entry name" value="GTP CYCLOHYDROLASE II-RELATED"/>
    <property type="match status" value="1"/>
</dbReference>
<name>A0A382NW50_9ZZZZ</name>
<reference evidence="5" key="1">
    <citation type="submission" date="2018-05" db="EMBL/GenBank/DDBJ databases">
        <authorList>
            <person name="Lanie J.A."/>
            <person name="Ng W.-L."/>
            <person name="Kazmierczak K.M."/>
            <person name="Andrzejewski T.M."/>
            <person name="Davidsen T.M."/>
            <person name="Wayne K.J."/>
            <person name="Tettelin H."/>
            <person name="Glass J.I."/>
            <person name="Rusch D."/>
            <person name="Podicherti R."/>
            <person name="Tsui H.-C.T."/>
            <person name="Winkler M.E."/>
        </authorList>
    </citation>
    <scope>NUCLEOTIDE SEQUENCE</scope>
</reference>
<dbReference type="EMBL" id="UINC01102732">
    <property type="protein sequence ID" value="SVC64575.1"/>
    <property type="molecule type" value="Genomic_DNA"/>
</dbReference>
<comment type="pathway">
    <text evidence="1">Cofactor biosynthesis; riboflavin biosynthesis.</text>
</comment>
<feature type="non-terminal residue" evidence="5">
    <location>
        <position position="87"/>
    </location>
</feature>
<keyword evidence="3" id="KW-0479">Metal-binding</keyword>
<dbReference type="InterPro" id="IPR036144">
    <property type="entry name" value="RibA-like_sf"/>
</dbReference>
<dbReference type="SUPFAM" id="SSF142695">
    <property type="entry name" value="RibA-like"/>
    <property type="match status" value="1"/>
</dbReference>
<evidence type="ECO:0000256" key="2">
    <source>
        <dbReference type="ARBA" id="ARBA00022619"/>
    </source>
</evidence>
<dbReference type="Pfam" id="PF00925">
    <property type="entry name" value="GTP_cyclohydro2"/>
    <property type="match status" value="1"/>
</dbReference>
<accession>A0A382NW50</accession>
<proteinExistence type="predicted"/>
<evidence type="ECO:0000256" key="3">
    <source>
        <dbReference type="ARBA" id="ARBA00022723"/>
    </source>
</evidence>
<gene>
    <name evidence="5" type="ORF">METZ01_LOCUS317429</name>
</gene>
<evidence type="ECO:0000313" key="5">
    <source>
        <dbReference type="EMBL" id="SVC64575.1"/>
    </source>
</evidence>
<dbReference type="InterPro" id="IPR032677">
    <property type="entry name" value="GTP_cyclohydro_II"/>
</dbReference>